<dbReference type="RefSeq" id="WP_132241714.1">
    <property type="nucleotide sequence ID" value="NZ_SLZU01000001.1"/>
</dbReference>
<keyword evidence="2" id="KW-1133">Transmembrane helix</keyword>
<organism evidence="3 4">
    <name type="scientific">Primorskyibacter sedentarius</name>
    <dbReference type="NCBI Taxonomy" id="745311"/>
    <lineage>
        <taxon>Bacteria</taxon>
        <taxon>Pseudomonadati</taxon>
        <taxon>Pseudomonadota</taxon>
        <taxon>Alphaproteobacteria</taxon>
        <taxon>Rhodobacterales</taxon>
        <taxon>Roseobacteraceae</taxon>
        <taxon>Primorskyibacter</taxon>
    </lineage>
</organism>
<feature type="compositionally biased region" description="Basic and acidic residues" evidence="1">
    <location>
        <begin position="1"/>
        <end position="21"/>
    </location>
</feature>
<evidence type="ECO:0000256" key="2">
    <source>
        <dbReference type="SAM" id="Phobius"/>
    </source>
</evidence>
<accession>A0A4R3JMM1</accession>
<feature type="transmembrane region" description="Helical" evidence="2">
    <location>
        <begin position="28"/>
        <end position="49"/>
    </location>
</feature>
<feature type="region of interest" description="Disordered" evidence="1">
    <location>
        <begin position="1"/>
        <end position="26"/>
    </location>
</feature>
<name>A0A4R3JMM1_9RHOB</name>
<evidence type="ECO:0000313" key="4">
    <source>
        <dbReference type="Proteomes" id="UP000295696"/>
    </source>
</evidence>
<protein>
    <submittedName>
        <fullName evidence="3">Uncharacterized protein</fullName>
    </submittedName>
</protein>
<keyword evidence="4" id="KW-1185">Reference proteome</keyword>
<keyword evidence="2" id="KW-0472">Membrane</keyword>
<keyword evidence="2" id="KW-0812">Transmembrane</keyword>
<dbReference type="AlphaFoldDB" id="A0A4R3JMM1"/>
<feature type="compositionally biased region" description="Low complexity" evidence="1">
    <location>
        <begin position="78"/>
        <end position="102"/>
    </location>
</feature>
<dbReference type="EMBL" id="SLZU01000001">
    <property type="protein sequence ID" value="TCS67541.1"/>
    <property type="molecule type" value="Genomic_DNA"/>
</dbReference>
<evidence type="ECO:0000313" key="3">
    <source>
        <dbReference type="EMBL" id="TCS67541.1"/>
    </source>
</evidence>
<evidence type="ECO:0000256" key="1">
    <source>
        <dbReference type="SAM" id="MobiDB-lite"/>
    </source>
</evidence>
<reference evidence="3 4" key="1">
    <citation type="submission" date="2019-03" db="EMBL/GenBank/DDBJ databases">
        <title>Genomic Encyclopedia of Type Strains, Phase IV (KMG-IV): sequencing the most valuable type-strain genomes for metagenomic binning, comparative biology and taxonomic classification.</title>
        <authorList>
            <person name="Goeker M."/>
        </authorList>
    </citation>
    <scope>NUCLEOTIDE SEQUENCE [LARGE SCALE GENOMIC DNA]</scope>
    <source>
        <strain evidence="3 4">DSM 104836</strain>
    </source>
</reference>
<comment type="caution">
    <text evidence="3">The sequence shown here is derived from an EMBL/GenBank/DDBJ whole genome shotgun (WGS) entry which is preliminary data.</text>
</comment>
<proteinExistence type="predicted"/>
<dbReference type="OrthoDB" id="9908128at2"/>
<sequence length="119" mass="12079">MAFETTETRIDDPRTPREVRTTRSGGNAALGIGIGIVVILAVLIGASLMGGADREEPVMTEPATETAPMIESDAQAPAVESETTAPAAEAETTTEGSTLESAPAATEQPAAGEEAVPAE</sequence>
<dbReference type="Proteomes" id="UP000295696">
    <property type="component" value="Unassembled WGS sequence"/>
</dbReference>
<feature type="region of interest" description="Disordered" evidence="1">
    <location>
        <begin position="51"/>
        <end position="119"/>
    </location>
</feature>
<gene>
    <name evidence="3" type="ORF">EDD52_101643</name>
</gene>